<dbReference type="EMBL" id="KZ084169">
    <property type="protein sequence ID" value="OSC96694.1"/>
    <property type="molecule type" value="Genomic_DNA"/>
</dbReference>
<name>A0A1Y2I6B4_TRAC3</name>
<gene>
    <name evidence="1" type="ORF">PYCCODRAFT_1256878</name>
</gene>
<evidence type="ECO:0000313" key="2">
    <source>
        <dbReference type="Proteomes" id="UP000193067"/>
    </source>
</evidence>
<accession>A0A1Y2I6B4</accession>
<protein>
    <submittedName>
        <fullName evidence="1">Uncharacterized protein</fullName>
    </submittedName>
</protein>
<sequence length="158" mass="17459">MYGIPTVWRKISLIRSCCRCAPALSSQTKSRGHRTVQSLAAVRCLRLRCHYGPADLQTFKSSELSLSIAARIGFSLDDRRPCPVCGSSRRSCSATVFRATARTSSHSECGVLPYPSLVLYGHTLWRRLLAIGGRVRRFVRAGGRFADELGSEHAYLGQ</sequence>
<proteinExistence type="predicted"/>
<keyword evidence="2" id="KW-1185">Reference proteome</keyword>
<organism evidence="1 2">
    <name type="scientific">Trametes coccinea (strain BRFM310)</name>
    <name type="common">Pycnoporus coccineus</name>
    <dbReference type="NCBI Taxonomy" id="1353009"/>
    <lineage>
        <taxon>Eukaryota</taxon>
        <taxon>Fungi</taxon>
        <taxon>Dikarya</taxon>
        <taxon>Basidiomycota</taxon>
        <taxon>Agaricomycotina</taxon>
        <taxon>Agaricomycetes</taxon>
        <taxon>Polyporales</taxon>
        <taxon>Polyporaceae</taxon>
        <taxon>Trametes</taxon>
    </lineage>
</organism>
<reference evidence="1 2" key="1">
    <citation type="journal article" date="2015" name="Biotechnol. Biofuels">
        <title>Enhanced degradation of softwood versus hardwood by the white-rot fungus Pycnoporus coccineus.</title>
        <authorList>
            <person name="Couturier M."/>
            <person name="Navarro D."/>
            <person name="Chevret D."/>
            <person name="Henrissat B."/>
            <person name="Piumi F."/>
            <person name="Ruiz-Duenas F.J."/>
            <person name="Martinez A.T."/>
            <person name="Grigoriev I.V."/>
            <person name="Riley R."/>
            <person name="Lipzen A."/>
            <person name="Berrin J.G."/>
            <person name="Master E.R."/>
            <person name="Rosso M.N."/>
        </authorList>
    </citation>
    <scope>NUCLEOTIDE SEQUENCE [LARGE SCALE GENOMIC DNA]</scope>
    <source>
        <strain evidence="1 2">BRFM310</strain>
    </source>
</reference>
<dbReference type="Proteomes" id="UP000193067">
    <property type="component" value="Unassembled WGS sequence"/>
</dbReference>
<evidence type="ECO:0000313" key="1">
    <source>
        <dbReference type="EMBL" id="OSC96694.1"/>
    </source>
</evidence>
<dbReference type="AlphaFoldDB" id="A0A1Y2I6B4"/>